<keyword evidence="2" id="KW-1185">Reference proteome</keyword>
<accession>A0ABV1SMH3</accession>
<dbReference type="Proteomes" id="UP001438953">
    <property type="component" value="Unassembled WGS sequence"/>
</dbReference>
<dbReference type="RefSeq" id="WP_350939374.1">
    <property type="nucleotide sequence ID" value="NZ_JAYWLC010000068.1"/>
</dbReference>
<comment type="caution">
    <text evidence="1">The sequence shown here is derived from an EMBL/GenBank/DDBJ whole genome shotgun (WGS) entry which is preliminary data.</text>
</comment>
<organism evidence="1 2">
    <name type="scientific">Thioclava kandeliae</name>
    <dbReference type="NCBI Taxonomy" id="3070818"/>
    <lineage>
        <taxon>Bacteria</taxon>
        <taxon>Pseudomonadati</taxon>
        <taxon>Pseudomonadota</taxon>
        <taxon>Alphaproteobacteria</taxon>
        <taxon>Rhodobacterales</taxon>
        <taxon>Paracoccaceae</taxon>
        <taxon>Thioclava</taxon>
    </lineage>
</organism>
<protein>
    <submittedName>
        <fullName evidence="1">Uncharacterized protein</fullName>
    </submittedName>
</protein>
<dbReference type="Gene3D" id="3.40.50.960">
    <property type="entry name" value="Lumazine/riboflavin synthase"/>
    <property type="match status" value="1"/>
</dbReference>
<name>A0ABV1SMH3_9RHOB</name>
<reference evidence="1 2" key="1">
    <citation type="submission" date="2024-06" db="EMBL/GenBank/DDBJ databases">
        <title>Thioclava kandeliae sp. nov. from a rhizosphere soil sample of Kandelia candel in a mangrove.</title>
        <authorList>
            <person name="Mu T."/>
        </authorList>
    </citation>
    <scope>NUCLEOTIDE SEQUENCE [LARGE SCALE GENOMIC DNA]</scope>
    <source>
        <strain evidence="1 2">CPCC 100088</strain>
    </source>
</reference>
<dbReference type="SUPFAM" id="SSF52121">
    <property type="entry name" value="Lumazine synthase"/>
    <property type="match status" value="1"/>
</dbReference>
<gene>
    <name evidence="1" type="ORF">VSX56_20515</name>
</gene>
<dbReference type="InterPro" id="IPR036467">
    <property type="entry name" value="LS/RS_sf"/>
</dbReference>
<dbReference type="EMBL" id="JAYWLC010000068">
    <property type="protein sequence ID" value="MER5174116.1"/>
    <property type="molecule type" value="Genomic_DNA"/>
</dbReference>
<sequence length="82" mass="8925">MVEGLMKVGFDTDTPVLSVSLTPHNFQETPALIAFFKDHFTLKGREAAEAALGAVDAHRKIAALNGTPLRYQLPEHHATEAL</sequence>
<evidence type="ECO:0000313" key="2">
    <source>
        <dbReference type="Proteomes" id="UP001438953"/>
    </source>
</evidence>
<evidence type="ECO:0000313" key="1">
    <source>
        <dbReference type="EMBL" id="MER5174116.1"/>
    </source>
</evidence>
<proteinExistence type="predicted"/>